<evidence type="ECO:0000256" key="5">
    <source>
        <dbReference type="ARBA" id="ARBA00023288"/>
    </source>
</evidence>
<name>A0ABT1S0R7_9FIRM</name>
<evidence type="ECO:0000256" key="4">
    <source>
        <dbReference type="ARBA" id="ARBA00023139"/>
    </source>
</evidence>
<keyword evidence="5" id="KW-0449">Lipoprotein</keyword>
<keyword evidence="3" id="KW-0472">Membrane</keyword>
<sequence>MKKLFRAAAAGLAVLIAASGCTAAPAATSSASSASGAAPAVSENFNQTGYPIVNEAVTYRLMVSTHPLSKKNMADKEIIQKLEEKTNVKIQWEEVPTEGWSEKINLAVNSGNLPDGTFSATPNMPEAIKSNLILPLDDYLQYMPNYTKTLEVTPEINMNSRALSDGKLYVVTGAEPVGEAGIELPLFINKKWLDHLKLEVPTTTEEYYQVLKAFQEQDANGNGDPNDEIPLDTGEMWGEMTLTWLFSAWGMMASKNEVMTTVRDGKLDFNPVNPKYQDALNYMHRLYAEGLINEEFLTQPQNVRHALNKVDPTVYGSFIEWDSSMLTMPENTDEYEVILPLKGPDGDQLWTQGTRRLNLNPALVVFQNCENPEILLRWIDTFQEPEFVHSSHLGPEGYLWEIDPETKEYVQPKDSIDALTSAGSSIEEYSATECIFGAISNRDPRMTGNEIRYKGTNKETKAVWSQMYEPYIFPDYYPPYLSIMESTEESKEVGLMWEDLKAYVNSFMADAITNGVTDEQFAAHVKQCESLNYSTIVAYYQKQYDRMKEIAQ</sequence>
<feature type="chain" id="PRO_5045563539" evidence="6">
    <location>
        <begin position="24"/>
        <end position="552"/>
    </location>
</feature>
<dbReference type="Pfam" id="PF01547">
    <property type="entry name" value="SBP_bac_1"/>
    <property type="match status" value="1"/>
</dbReference>
<dbReference type="PANTHER" id="PTHR43649:SF33">
    <property type="entry name" value="POLYGALACTURONAN_RHAMNOGALACTURONAN-BINDING PROTEIN YTCQ"/>
    <property type="match status" value="1"/>
</dbReference>
<keyword evidence="1" id="KW-1003">Cell membrane</keyword>
<dbReference type="InterPro" id="IPR006059">
    <property type="entry name" value="SBP"/>
</dbReference>
<dbReference type="EMBL" id="JANFZH010000025">
    <property type="protein sequence ID" value="MCQ4840524.1"/>
    <property type="molecule type" value="Genomic_DNA"/>
</dbReference>
<keyword evidence="2 6" id="KW-0732">Signal</keyword>
<dbReference type="Gene3D" id="3.40.190.10">
    <property type="entry name" value="Periplasmic binding protein-like II"/>
    <property type="match status" value="2"/>
</dbReference>
<proteinExistence type="predicted"/>
<accession>A0ABT1S0R7</accession>
<reference evidence="7 8" key="1">
    <citation type="submission" date="2022-06" db="EMBL/GenBank/DDBJ databases">
        <title>Isolation of gut microbiota from human fecal samples.</title>
        <authorList>
            <person name="Pamer E.G."/>
            <person name="Barat B."/>
            <person name="Waligurski E."/>
            <person name="Medina S."/>
            <person name="Paddock L."/>
            <person name="Mostad J."/>
        </authorList>
    </citation>
    <scope>NUCLEOTIDE SEQUENCE [LARGE SCALE GENOMIC DNA]</scope>
    <source>
        <strain evidence="7 8">DFI.9.73</strain>
    </source>
</reference>
<dbReference type="InterPro" id="IPR050490">
    <property type="entry name" value="Bact_solute-bd_prot1"/>
</dbReference>
<keyword evidence="8" id="KW-1185">Reference proteome</keyword>
<dbReference type="SUPFAM" id="SSF53850">
    <property type="entry name" value="Periplasmic binding protein-like II"/>
    <property type="match status" value="1"/>
</dbReference>
<evidence type="ECO:0000256" key="6">
    <source>
        <dbReference type="SAM" id="SignalP"/>
    </source>
</evidence>
<gene>
    <name evidence="7" type="ORF">NE695_11445</name>
</gene>
<evidence type="ECO:0000313" key="7">
    <source>
        <dbReference type="EMBL" id="MCQ4840524.1"/>
    </source>
</evidence>
<dbReference type="Proteomes" id="UP001524473">
    <property type="component" value="Unassembled WGS sequence"/>
</dbReference>
<evidence type="ECO:0000256" key="1">
    <source>
        <dbReference type="ARBA" id="ARBA00022475"/>
    </source>
</evidence>
<protein>
    <submittedName>
        <fullName evidence="7">Extracellular solute-binding protein</fullName>
    </submittedName>
</protein>
<feature type="signal peptide" evidence="6">
    <location>
        <begin position="1"/>
        <end position="23"/>
    </location>
</feature>
<dbReference type="RefSeq" id="WP_066864109.1">
    <property type="nucleotide sequence ID" value="NZ_CABKVV010000013.1"/>
</dbReference>
<evidence type="ECO:0000256" key="2">
    <source>
        <dbReference type="ARBA" id="ARBA00022729"/>
    </source>
</evidence>
<keyword evidence="4" id="KW-0564">Palmitate</keyword>
<evidence type="ECO:0000256" key="3">
    <source>
        <dbReference type="ARBA" id="ARBA00023136"/>
    </source>
</evidence>
<organism evidence="7 8">
    <name type="scientific">Neglectibacter timonensis</name>
    <dbReference type="NCBI Taxonomy" id="1776382"/>
    <lineage>
        <taxon>Bacteria</taxon>
        <taxon>Bacillati</taxon>
        <taxon>Bacillota</taxon>
        <taxon>Clostridia</taxon>
        <taxon>Eubacteriales</taxon>
        <taxon>Oscillospiraceae</taxon>
        <taxon>Neglectibacter</taxon>
    </lineage>
</organism>
<dbReference type="GeneID" id="90532507"/>
<evidence type="ECO:0000313" key="8">
    <source>
        <dbReference type="Proteomes" id="UP001524473"/>
    </source>
</evidence>
<dbReference type="PROSITE" id="PS51257">
    <property type="entry name" value="PROKAR_LIPOPROTEIN"/>
    <property type="match status" value="1"/>
</dbReference>
<dbReference type="PANTHER" id="PTHR43649">
    <property type="entry name" value="ARABINOSE-BINDING PROTEIN-RELATED"/>
    <property type="match status" value="1"/>
</dbReference>
<comment type="caution">
    <text evidence="7">The sequence shown here is derived from an EMBL/GenBank/DDBJ whole genome shotgun (WGS) entry which is preliminary data.</text>
</comment>